<dbReference type="PANTHER" id="PTHR24394">
    <property type="entry name" value="ZINC FINGER PROTEIN"/>
    <property type="match status" value="1"/>
</dbReference>
<evidence type="ECO:0000256" key="8">
    <source>
        <dbReference type="ARBA" id="ARBA00022833"/>
    </source>
</evidence>
<keyword evidence="17" id="KW-1185">Reference proteome</keyword>
<dbReference type="SUPFAM" id="SSF57667">
    <property type="entry name" value="beta-beta-alpha zinc fingers"/>
    <property type="match status" value="4"/>
</dbReference>
<dbReference type="AlphaFoldDB" id="A0A9Q0DC15"/>
<evidence type="ECO:0000256" key="5">
    <source>
        <dbReference type="ARBA" id="ARBA00022723"/>
    </source>
</evidence>
<protein>
    <recommendedName>
        <fullName evidence="18">Histone-lysine N-methyltransferase PRDM9-like</fullName>
    </recommendedName>
</protein>
<dbReference type="PROSITE" id="PS50280">
    <property type="entry name" value="SET"/>
    <property type="match status" value="1"/>
</dbReference>
<evidence type="ECO:0000256" key="11">
    <source>
        <dbReference type="ARBA" id="ARBA00023242"/>
    </source>
</evidence>
<dbReference type="FunFam" id="3.30.160.60:FF:002090">
    <property type="entry name" value="Zinc finger protein 473"/>
    <property type="match status" value="1"/>
</dbReference>
<evidence type="ECO:0000256" key="2">
    <source>
        <dbReference type="ARBA" id="ARBA00022603"/>
    </source>
</evidence>
<evidence type="ECO:0000259" key="15">
    <source>
        <dbReference type="PROSITE" id="PS50280"/>
    </source>
</evidence>
<proteinExistence type="predicted"/>
<evidence type="ECO:0000256" key="12">
    <source>
        <dbReference type="PROSITE-ProRule" id="PRU00042"/>
    </source>
</evidence>
<comment type="caution">
    <text evidence="16">The sequence shown here is derived from an EMBL/GenBank/DDBJ whole genome shotgun (WGS) entry which is preliminary data.</text>
</comment>
<dbReference type="OrthoDB" id="9439903at2759"/>
<keyword evidence="11" id="KW-0539">Nucleus</keyword>
<dbReference type="Gene3D" id="3.30.160.60">
    <property type="entry name" value="Classic Zinc Finger"/>
    <property type="match status" value="8"/>
</dbReference>
<dbReference type="InterPro" id="IPR044417">
    <property type="entry name" value="PRDM7_9_PR-SET"/>
</dbReference>
<evidence type="ECO:0000256" key="6">
    <source>
        <dbReference type="ARBA" id="ARBA00022737"/>
    </source>
</evidence>
<dbReference type="Gene3D" id="2.170.270.10">
    <property type="entry name" value="SET domain"/>
    <property type="match status" value="1"/>
</dbReference>
<evidence type="ECO:0000256" key="10">
    <source>
        <dbReference type="ARBA" id="ARBA00023163"/>
    </source>
</evidence>
<dbReference type="GO" id="GO:0008270">
    <property type="term" value="F:zinc ion binding"/>
    <property type="evidence" value="ECO:0007669"/>
    <property type="project" value="UniProtKB-KW"/>
</dbReference>
<feature type="domain" description="C2H2-type" evidence="14">
    <location>
        <begin position="429"/>
        <end position="456"/>
    </location>
</feature>
<evidence type="ECO:0000256" key="9">
    <source>
        <dbReference type="ARBA" id="ARBA00023015"/>
    </source>
</evidence>
<comment type="subcellular location">
    <subcellularLocation>
        <location evidence="1">Nucleus</location>
    </subcellularLocation>
</comment>
<evidence type="ECO:0008006" key="18">
    <source>
        <dbReference type="Google" id="ProtNLM"/>
    </source>
</evidence>
<evidence type="ECO:0000313" key="17">
    <source>
        <dbReference type="Proteomes" id="UP001148018"/>
    </source>
</evidence>
<feature type="domain" description="C2H2-type" evidence="14">
    <location>
        <begin position="513"/>
        <end position="540"/>
    </location>
</feature>
<dbReference type="SMART" id="SM00355">
    <property type="entry name" value="ZnF_C2H2"/>
    <property type="match status" value="8"/>
</dbReference>
<evidence type="ECO:0000259" key="14">
    <source>
        <dbReference type="PROSITE" id="PS50157"/>
    </source>
</evidence>
<sequence length="623" mass="70976">MASHRRHALNSRGVVNGGKRIKAHLLRKIQSADVFPLLLSATWKKPYRSSRLHCVPVEDFEDIRSYFSIAEWSRLCPFMRGKKPGQVRVGSPEPSDSEEEELWTSGLTESLREGLEGRLWRDHSCSSRDHPTRGGADRSPAVQEEEVPSVNYQEQEVPKDDHYFFCDECRSFFVEECEVHGPIMFIADRPVAVGEPDRAKKTLPSGFEIRESGIPEAGLGVFYCGDGEIPIGTHFGPYEGHKTHEDQAEESGYSWVIYKSRHKDEYIDAKSETNSNWMRYVNCARNEEEQNLIAFQYKGGILYRSCGLVTSGEELLVWYGDEYARHLEIGFDRLWNNKSSAKGVESQPTPAQVFPCPECPYSFTAQIFLHKHMKRSHGDLYGRLLRSGEIKVETSLLPYVAASSQEPIRTAPGTVQKTGQIPVDGARCHCCDQCGKTFSHSSRLKRHQLIHTGENPYHCQQCGKTFRDKGGLQRHQRIHTGEKPYHCQQCGKTFSRLGGLQVHQRIHTGEKPYHCQQCGKTFSHPGGFQRHQRIHTGEKPYHCQQCGKTFSRLGAFQVHQRIHTGEKPYHCQQCGKTFSHSSTLKTHQRIHTGEKPYHCQQCGKTFSHSSTLKTHQRIHTGEE</sequence>
<feature type="domain" description="SET" evidence="15">
    <location>
        <begin position="205"/>
        <end position="320"/>
    </location>
</feature>
<feature type="domain" description="C2H2-type" evidence="14">
    <location>
        <begin position="597"/>
        <end position="623"/>
    </location>
</feature>
<keyword evidence="4" id="KW-0949">S-adenosyl-L-methionine</keyword>
<keyword evidence="7 12" id="KW-0863">Zinc-finger</keyword>
<dbReference type="SUPFAM" id="SSF82199">
    <property type="entry name" value="SET domain"/>
    <property type="match status" value="1"/>
</dbReference>
<evidence type="ECO:0000256" key="13">
    <source>
        <dbReference type="SAM" id="MobiDB-lite"/>
    </source>
</evidence>
<dbReference type="FunFam" id="3.30.160.60:FF:000912">
    <property type="entry name" value="Zinc finger protein 660"/>
    <property type="match status" value="1"/>
</dbReference>
<dbReference type="GO" id="GO:0003677">
    <property type="term" value="F:DNA binding"/>
    <property type="evidence" value="ECO:0007669"/>
    <property type="project" value="UniProtKB-KW"/>
</dbReference>
<keyword evidence="10" id="KW-0804">Transcription</keyword>
<dbReference type="GO" id="GO:0000981">
    <property type="term" value="F:DNA-binding transcription factor activity, RNA polymerase II-specific"/>
    <property type="evidence" value="ECO:0007669"/>
    <property type="project" value="TreeGrafter"/>
</dbReference>
<feature type="domain" description="C2H2-type" evidence="14">
    <location>
        <begin position="541"/>
        <end position="568"/>
    </location>
</feature>
<evidence type="ECO:0000313" key="16">
    <source>
        <dbReference type="EMBL" id="KAJ3585780.1"/>
    </source>
</evidence>
<dbReference type="InterPro" id="IPR013087">
    <property type="entry name" value="Znf_C2H2_type"/>
</dbReference>
<feature type="region of interest" description="Disordered" evidence="13">
    <location>
        <begin position="122"/>
        <end position="152"/>
    </location>
</feature>
<dbReference type="Pfam" id="PF00096">
    <property type="entry name" value="zf-C2H2"/>
    <property type="match status" value="7"/>
</dbReference>
<dbReference type="PANTHER" id="PTHR24394:SF48">
    <property type="entry name" value="ZINC FINGER PROTEIN 771"/>
    <property type="match status" value="1"/>
</dbReference>
<keyword evidence="5" id="KW-0479">Metal-binding</keyword>
<feature type="domain" description="C2H2-type" evidence="14">
    <location>
        <begin position="569"/>
        <end position="596"/>
    </location>
</feature>
<evidence type="ECO:0000256" key="4">
    <source>
        <dbReference type="ARBA" id="ARBA00022691"/>
    </source>
</evidence>
<gene>
    <name evidence="16" type="ORF">NHX12_014498</name>
</gene>
<feature type="domain" description="C2H2-type" evidence="14">
    <location>
        <begin position="354"/>
        <end position="377"/>
    </location>
</feature>
<organism evidence="16 17">
    <name type="scientific">Muraenolepis orangiensis</name>
    <name type="common">Patagonian moray cod</name>
    <dbReference type="NCBI Taxonomy" id="630683"/>
    <lineage>
        <taxon>Eukaryota</taxon>
        <taxon>Metazoa</taxon>
        <taxon>Chordata</taxon>
        <taxon>Craniata</taxon>
        <taxon>Vertebrata</taxon>
        <taxon>Euteleostomi</taxon>
        <taxon>Actinopterygii</taxon>
        <taxon>Neopterygii</taxon>
        <taxon>Teleostei</taxon>
        <taxon>Neoteleostei</taxon>
        <taxon>Acanthomorphata</taxon>
        <taxon>Zeiogadaria</taxon>
        <taxon>Gadariae</taxon>
        <taxon>Gadiformes</taxon>
        <taxon>Muraenolepidoidei</taxon>
        <taxon>Muraenolepididae</taxon>
        <taxon>Muraenolepis</taxon>
    </lineage>
</organism>
<dbReference type="InterPro" id="IPR046341">
    <property type="entry name" value="SET_dom_sf"/>
</dbReference>
<dbReference type="InterPro" id="IPR036236">
    <property type="entry name" value="Znf_C2H2_sf"/>
</dbReference>
<evidence type="ECO:0000256" key="1">
    <source>
        <dbReference type="ARBA" id="ARBA00004123"/>
    </source>
</evidence>
<keyword evidence="9" id="KW-0805">Transcription regulation</keyword>
<dbReference type="InterPro" id="IPR001214">
    <property type="entry name" value="SET_dom"/>
</dbReference>
<accession>A0A9Q0DC15</accession>
<evidence type="ECO:0000256" key="3">
    <source>
        <dbReference type="ARBA" id="ARBA00022679"/>
    </source>
</evidence>
<name>A0A9Q0DC15_9TELE</name>
<keyword evidence="2" id="KW-0489">Methyltransferase</keyword>
<dbReference type="Proteomes" id="UP001148018">
    <property type="component" value="Unassembled WGS sequence"/>
</dbReference>
<keyword evidence="6" id="KW-0677">Repeat</keyword>
<feature type="compositionally biased region" description="Basic and acidic residues" evidence="13">
    <location>
        <begin position="122"/>
        <end position="136"/>
    </location>
</feature>
<feature type="region of interest" description="Disordered" evidence="13">
    <location>
        <begin position="83"/>
        <end position="104"/>
    </location>
</feature>
<keyword evidence="3" id="KW-0808">Transferase</keyword>
<dbReference type="CDD" id="cd19193">
    <property type="entry name" value="PR-SET_PRDM7_9"/>
    <property type="match status" value="1"/>
</dbReference>
<reference evidence="16" key="1">
    <citation type="submission" date="2022-07" db="EMBL/GenBank/DDBJ databases">
        <title>Chromosome-level genome of Muraenolepis orangiensis.</title>
        <authorList>
            <person name="Kim J."/>
        </authorList>
    </citation>
    <scope>NUCLEOTIDE SEQUENCE</scope>
    <source>
        <strain evidence="16">KU_S4_2022</strain>
        <tissue evidence="16">Muscle</tissue>
    </source>
</reference>
<dbReference type="EMBL" id="JANIIK010000118">
    <property type="protein sequence ID" value="KAJ3585780.1"/>
    <property type="molecule type" value="Genomic_DNA"/>
</dbReference>
<dbReference type="GO" id="GO:0042054">
    <property type="term" value="F:histone methyltransferase activity"/>
    <property type="evidence" value="ECO:0007669"/>
    <property type="project" value="InterPro"/>
</dbReference>
<dbReference type="GO" id="GO:0032259">
    <property type="term" value="P:methylation"/>
    <property type="evidence" value="ECO:0007669"/>
    <property type="project" value="UniProtKB-KW"/>
</dbReference>
<dbReference type="FunFam" id="3.30.160.60:FF:000744">
    <property type="entry name" value="zinc finger E-box-binding homeobox 1"/>
    <property type="match status" value="1"/>
</dbReference>
<dbReference type="Pfam" id="PF21549">
    <property type="entry name" value="PRDM2_PR"/>
    <property type="match status" value="1"/>
</dbReference>
<dbReference type="FunFam" id="3.30.160.60:FF:000773">
    <property type="entry name" value="Zinc finger protein 44"/>
    <property type="match status" value="1"/>
</dbReference>
<feature type="domain" description="C2H2-type" evidence="14">
    <location>
        <begin position="485"/>
        <end position="512"/>
    </location>
</feature>
<dbReference type="GO" id="GO:0005634">
    <property type="term" value="C:nucleus"/>
    <property type="evidence" value="ECO:0007669"/>
    <property type="project" value="UniProtKB-SubCell"/>
</dbReference>
<dbReference type="PROSITE" id="PS00028">
    <property type="entry name" value="ZINC_FINGER_C2H2_1"/>
    <property type="match status" value="8"/>
</dbReference>
<dbReference type="FunFam" id="3.30.160.60:FF:002343">
    <property type="entry name" value="Zinc finger protein 33A"/>
    <property type="match status" value="3"/>
</dbReference>
<dbReference type="PROSITE" id="PS50157">
    <property type="entry name" value="ZINC_FINGER_C2H2_2"/>
    <property type="match status" value="8"/>
</dbReference>
<feature type="domain" description="C2H2-type" evidence="14">
    <location>
        <begin position="457"/>
        <end position="484"/>
    </location>
</feature>
<keyword evidence="8" id="KW-0862">Zinc</keyword>
<evidence type="ECO:0000256" key="7">
    <source>
        <dbReference type="ARBA" id="ARBA00022771"/>
    </source>
</evidence>